<comment type="caution">
    <text evidence="1">The sequence shown here is derived from an EMBL/GenBank/DDBJ whole genome shotgun (WGS) entry which is preliminary data.</text>
</comment>
<evidence type="ECO:0000313" key="1">
    <source>
        <dbReference type="EMBL" id="KAI9437919.1"/>
    </source>
</evidence>
<evidence type="ECO:0000313" key="2">
    <source>
        <dbReference type="Proteomes" id="UP001207468"/>
    </source>
</evidence>
<proteinExistence type="predicted"/>
<organism evidence="1 2">
    <name type="scientific">Russula earlei</name>
    <dbReference type="NCBI Taxonomy" id="71964"/>
    <lineage>
        <taxon>Eukaryota</taxon>
        <taxon>Fungi</taxon>
        <taxon>Dikarya</taxon>
        <taxon>Basidiomycota</taxon>
        <taxon>Agaricomycotina</taxon>
        <taxon>Agaricomycetes</taxon>
        <taxon>Russulales</taxon>
        <taxon>Russulaceae</taxon>
        <taxon>Russula</taxon>
    </lineage>
</organism>
<dbReference type="EMBL" id="JAGFNK010000873">
    <property type="protein sequence ID" value="KAI9437919.1"/>
    <property type="molecule type" value="Genomic_DNA"/>
</dbReference>
<sequence>MNTILITGGTGLIGNRLVEMATGKGYRVIILSRTPRISTHPLVEYAQWDVAKQQIDTNAIARADYIIHLAGAGVAARRWTKKYKQEIVDSRTESSRLLVTALREIPNKVKAVISASATGWYGGGGDGGGWREDTPLGDGGFLGQTCRLWEESILPVQSLGKRLVILRTGIVLSKHGGALKAFLQPIRFGLAAVLGNGQQMIPWIHIDDTCRLYLAAIENEQIQGVYNAVAPYPVNNQILVTALARKLKGQWYLRIHVPAILLKLVLGEMSVEVLQGSTVFPFIHRITQPPDTGSEQHRIPNMQVDLIQRFGIGITIQLT</sequence>
<gene>
    <name evidence="1" type="ORF">F5148DRAFT_1294068</name>
</gene>
<protein>
    <submittedName>
        <fullName evidence="1">Uncharacterized protein</fullName>
    </submittedName>
</protein>
<dbReference type="Proteomes" id="UP001207468">
    <property type="component" value="Unassembled WGS sequence"/>
</dbReference>
<reference evidence="1" key="1">
    <citation type="submission" date="2021-03" db="EMBL/GenBank/DDBJ databases">
        <title>Evolutionary priming and transition to the ectomycorrhizal habit in an iconic lineage of mushroom-forming fungi: is preadaptation a requirement?</title>
        <authorList>
            <consortium name="DOE Joint Genome Institute"/>
            <person name="Looney B.P."/>
            <person name="Miyauchi S."/>
            <person name="Morin E."/>
            <person name="Drula E."/>
            <person name="Courty P.E."/>
            <person name="Chicoki N."/>
            <person name="Fauchery L."/>
            <person name="Kohler A."/>
            <person name="Kuo A."/>
            <person name="LaButti K."/>
            <person name="Pangilinan J."/>
            <person name="Lipzen A."/>
            <person name="Riley R."/>
            <person name="Andreopoulos W."/>
            <person name="He G."/>
            <person name="Johnson J."/>
            <person name="Barry K.W."/>
            <person name="Grigoriev I.V."/>
            <person name="Nagy L."/>
            <person name="Hibbett D."/>
            <person name="Henrissat B."/>
            <person name="Matheny P.B."/>
            <person name="Labbe J."/>
            <person name="Martin A.F."/>
        </authorList>
    </citation>
    <scope>NUCLEOTIDE SEQUENCE</scope>
    <source>
        <strain evidence="1">BPL698</strain>
    </source>
</reference>
<accession>A0ACC0TTC9</accession>
<name>A0ACC0TTC9_9AGAM</name>
<keyword evidence="2" id="KW-1185">Reference proteome</keyword>